<evidence type="ECO:0000256" key="4">
    <source>
        <dbReference type="ARBA" id="ARBA00022692"/>
    </source>
</evidence>
<evidence type="ECO:0000256" key="7">
    <source>
        <dbReference type="SAM" id="Phobius"/>
    </source>
</evidence>
<protein>
    <submittedName>
        <fullName evidence="8">Glycosyl transferase</fullName>
    </submittedName>
</protein>
<dbReference type="PANTHER" id="PTHR22926">
    <property type="entry name" value="PHOSPHO-N-ACETYLMURAMOYL-PENTAPEPTIDE-TRANSFERASE"/>
    <property type="match status" value="1"/>
</dbReference>
<keyword evidence="5 7" id="KW-1133">Transmembrane helix</keyword>
<feature type="transmembrane region" description="Helical" evidence="7">
    <location>
        <begin position="303"/>
        <end position="325"/>
    </location>
</feature>
<organism evidence="8 9">
    <name type="scientific">Bradyrhizobium denitrificans</name>
    <dbReference type="NCBI Taxonomy" id="2734912"/>
    <lineage>
        <taxon>Bacteria</taxon>
        <taxon>Pseudomonadati</taxon>
        <taxon>Pseudomonadota</taxon>
        <taxon>Alphaproteobacteria</taxon>
        <taxon>Hyphomicrobiales</taxon>
        <taxon>Nitrobacteraceae</taxon>
        <taxon>Bradyrhizobium</taxon>
    </lineage>
</organism>
<dbReference type="Pfam" id="PF00953">
    <property type="entry name" value="Glycos_transf_4"/>
    <property type="match status" value="1"/>
</dbReference>
<dbReference type="InterPro" id="IPR000715">
    <property type="entry name" value="Glycosyl_transferase_4"/>
</dbReference>
<evidence type="ECO:0000256" key="5">
    <source>
        <dbReference type="ARBA" id="ARBA00022989"/>
    </source>
</evidence>
<keyword evidence="4 7" id="KW-0812">Transmembrane</keyword>
<evidence type="ECO:0000256" key="3">
    <source>
        <dbReference type="ARBA" id="ARBA00022679"/>
    </source>
</evidence>
<keyword evidence="9" id="KW-1185">Reference proteome</keyword>
<dbReference type="PANTHER" id="PTHR22926:SF3">
    <property type="entry name" value="UNDECAPRENYL-PHOSPHATE ALPHA-N-ACETYLGLUCOSAMINYL 1-PHOSPHATE TRANSFERASE"/>
    <property type="match status" value="1"/>
</dbReference>
<keyword evidence="3 8" id="KW-0808">Transferase</keyword>
<feature type="transmembrane region" description="Helical" evidence="7">
    <location>
        <begin position="125"/>
        <end position="144"/>
    </location>
</feature>
<dbReference type="GO" id="GO:0016740">
    <property type="term" value="F:transferase activity"/>
    <property type="evidence" value="ECO:0007669"/>
    <property type="project" value="UniProtKB-KW"/>
</dbReference>
<keyword evidence="2" id="KW-1003">Cell membrane</keyword>
<feature type="transmembrane region" description="Helical" evidence="7">
    <location>
        <begin position="77"/>
        <end position="94"/>
    </location>
</feature>
<feature type="transmembrane region" description="Helical" evidence="7">
    <location>
        <begin position="52"/>
        <end position="71"/>
    </location>
</feature>
<comment type="caution">
    <text evidence="8">The sequence shown here is derived from an EMBL/GenBank/DDBJ whole genome shotgun (WGS) entry which is preliminary data.</text>
</comment>
<feature type="transmembrane region" description="Helical" evidence="7">
    <location>
        <begin position="206"/>
        <end position="225"/>
    </location>
</feature>
<evidence type="ECO:0000256" key="2">
    <source>
        <dbReference type="ARBA" id="ARBA00022475"/>
    </source>
</evidence>
<comment type="subcellular location">
    <subcellularLocation>
        <location evidence="1">Cell membrane</location>
        <topology evidence="1">Multi-pass membrane protein</topology>
    </subcellularLocation>
</comment>
<feature type="transmembrane region" description="Helical" evidence="7">
    <location>
        <begin position="101"/>
        <end position="119"/>
    </location>
</feature>
<evidence type="ECO:0000313" key="8">
    <source>
        <dbReference type="EMBL" id="MBR1137119.1"/>
    </source>
</evidence>
<feature type="transmembrane region" description="Helical" evidence="7">
    <location>
        <begin position="156"/>
        <end position="174"/>
    </location>
</feature>
<evidence type="ECO:0000313" key="9">
    <source>
        <dbReference type="Proteomes" id="UP001314635"/>
    </source>
</evidence>
<feature type="transmembrane region" description="Helical" evidence="7">
    <location>
        <begin position="273"/>
        <end position="297"/>
    </location>
</feature>
<feature type="transmembrane region" description="Helical" evidence="7">
    <location>
        <begin position="231"/>
        <end position="252"/>
    </location>
</feature>
<dbReference type="EMBL" id="JAFCLK010000013">
    <property type="protein sequence ID" value="MBR1137119.1"/>
    <property type="molecule type" value="Genomic_DNA"/>
</dbReference>
<feature type="transmembrane region" description="Helical" evidence="7">
    <location>
        <begin position="180"/>
        <end position="199"/>
    </location>
</feature>
<proteinExistence type="predicted"/>
<reference evidence="9" key="1">
    <citation type="journal article" date="2021" name="ISME J.">
        <title>Evolutionary origin and ecological implication of a unique nif island in free-living Bradyrhizobium lineages.</title>
        <authorList>
            <person name="Tao J."/>
        </authorList>
    </citation>
    <scope>NUCLEOTIDE SEQUENCE [LARGE SCALE GENOMIC DNA]</scope>
    <source>
        <strain evidence="9">SZCCT0094</strain>
    </source>
</reference>
<gene>
    <name evidence="8" type="ORF">JQ619_15200</name>
</gene>
<evidence type="ECO:0000256" key="1">
    <source>
        <dbReference type="ARBA" id="ARBA00004651"/>
    </source>
</evidence>
<accession>A0ABS5G713</accession>
<sequence>MIANPAAIAVAVTLLAAAICAVLIVLLRPVLQRYALARPNARSSHKIPTPQGAGIAVIGATLVVGGAFASVNGFAPLTSLFVAVPLLALVGLVDDIRPIPVLPRFVLQALAVGLVVFTAPDDLRLLPIPLAIERTLLLIAGLWFVNLVNFMDGLDLMTVAEAVPVTAMLVLFGIFGLLPWPVTAIAAALGGAMLGFAPFNRPVAKVFLGDVGSLPIGLLLGWSLLQLAWQGSIAAALLLPLYYLVDATLTLLRRMARREPFWAAHRTHFYQRATDNGFTVAGVVGDVFVLNIGLAVLAGASVVLRSVAADVILIVLGLGAVAVVLRRFSQPRVRPSGGA</sequence>
<dbReference type="Proteomes" id="UP001314635">
    <property type="component" value="Unassembled WGS sequence"/>
</dbReference>
<feature type="transmembrane region" description="Helical" evidence="7">
    <location>
        <begin position="6"/>
        <end position="31"/>
    </location>
</feature>
<dbReference type="RefSeq" id="WP_172241082.1">
    <property type="nucleotide sequence ID" value="NZ_JABFDP010000030.1"/>
</dbReference>
<name>A0ABS5G713_9BRAD</name>
<keyword evidence="6 7" id="KW-0472">Membrane</keyword>
<evidence type="ECO:0000256" key="6">
    <source>
        <dbReference type="ARBA" id="ARBA00023136"/>
    </source>
</evidence>